<dbReference type="AlphaFoldDB" id="A0A345H8R3"/>
<evidence type="ECO:0000313" key="1">
    <source>
        <dbReference type="EMBL" id="AXG72973.1"/>
    </source>
</evidence>
<keyword evidence="2" id="KW-1185">Reference proteome</keyword>
<protein>
    <submittedName>
        <fullName evidence="1">Uncharacterized protein</fullName>
    </submittedName>
</protein>
<dbReference type="KEGG" id="fat:DVK85_01480"/>
<organism evidence="1 2">
    <name type="scientific">Flavobacterium arcticum</name>
    <dbReference type="NCBI Taxonomy" id="1784713"/>
    <lineage>
        <taxon>Bacteria</taxon>
        <taxon>Pseudomonadati</taxon>
        <taxon>Bacteroidota</taxon>
        <taxon>Flavobacteriia</taxon>
        <taxon>Flavobacteriales</taxon>
        <taxon>Flavobacteriaceae</taxon>
        <taxon>Flavobacterium</taxon>
    </lineage>
</organism>
<evidence type="ECO:0000313" key="2">
    <source>
        <dbReference type="Proteomes" id="UP000253951"/>
    </source>
</evidence>
<reference evidence="1 2" key="1">
    <citation type="submission" date="2018-07" db="EMBL/GenBank/DDBJ databases">
        <title>Complete genome sequence of Flavobacterium arcticum type strain SM1502T.</title>
        <authorList>
            <person name="Li Y."/>
            <person name="Li D.-D."/>
        </authorList>
    </citation>
    <scope>NUCLEOTIDE SEQUENCE [LARGE SCALE GENOMIC DNA]</scope>
    <source>
        <strain evidence="1 2">SM1502</strain>
    </source>
</reference>
<dbReference type="OrthoDB" id="10008979at2"/>
<accession>A0A345H8R3</accession>
<dbReference type="Proteomes" id="UP000253951">
    <property type="component" value="Chromosome"/>
</dbReference>
<dbReference type="EMBL" id="CP031188">
    <property type="protein sequence ID" value="AXG72973.1"/>
    <property type="molecule type" value="Genomic_DNA"/>
</dbReference>
<gene>
    <name evidence="1" type="ORF">DVK85_01480</name>
</gene>
<dbReference type="RefSeq" id="WP_114676736.1">
    <property type="nucleotide sequence ID" value="NZ_CP031188.1"/>
</dbReference>
<proteinExistence type="predicted"/>
<sequence length="155" mass="18201">MEDGKSLSERHVKERISLYSRMGNERQYFDIQKLQKSYENRQQATQHNRTQGDLYYAQGVRTGLPHASYETIAYQREQEDHDNRSKLLAQAKAVYNRGHNLSRWLNKEAINTNVSIAPVTPTRQLHKANRLSPYFNAPVTIKRDFNKDIQKDIPR</sequence>
<name>A0A345H8R3_9FLAO</name>